<feature type="transmembrane region" description="Helical" evidence="7">
    <location>
        <begin position="195"/>
        <end position="214"/>
    </location>
</feature>
<dbReference type="EMBL" id="PYLP01000015">
    <property type="protein sequence ID" value="PST38379.1"/>
    <property type="molecule type" value="Genomic_DNA"/>
</dbReference>
<dbReference type="GO" id="GO:0006465">
    <property type="term" value="P:signal peptide processing"/>
    <property type="evidence" value="ECO:0007669"/>
    <property type="project" value="TreeGrafter"/>
</dbReference>
<comment type="similarity">
    <text evidence="2">Belongs to the peptidase A24 family.</text>
</comment>
<feature type="domain" description="Prepilin peptidase A24 N-terminal" evidence="9">
    <location>
        <begin position="14"/>
        <end position="97"/>
    </location>
</feature>
<keyword evidence="3" id="KW-1003">Cell membrane</keyword>
<evidence type="ECO:0000256" key="1">
    <source>
        <dbReference type="ARBA" id="ARBA00004651"/>
    </source>
</evidence>
<feature type="transmembrane region" description="Helical" evidence="7">
    <location>
        <begin position="154"/>
        <end position="174"/>
    </location>
</feature>
<dbReference type="PANTHER" id="PTHR30487">
    <property type="entry name" value="TYPE 4 PREPILIN-LIKE PROTEINS LEADER PEPTIDE-PROCESSING ENZYME"/>
    <property type="match status" value="1"/>
</dbReference>
<reference evidence="11" key="1">
    <citation type="submission" date="2018-03" db="EMBL/GenBank/DDBJ databases">
        <title>Lachnoclostridium SNUG30370 gen.nov., sp.nov., isolated from human faeces.</title>
        <authorList>
            <person name="Seo B."/>
            <person name="Jeon K."/>
            <person name="Ko G."/>
        </authorList>
    </citation>
    <scope>NUCLEOTIDE SEQUENCE [LARGE SCALE GENOMIC DNA]</scope>
    <source>
        <strain evidence="11">SNUG30370</strain>
    </source>
</reference>
<feature type="transmembrane region" description="Helical" evidence="7">
    <location>
        <begin position="7"/>
        <end position="27"/>
    </location>
</feature>
<feature type="transmembrane region" description="Helical" evidence="7">
    <location>
        <begin position="226"/>
        <end position="249"/>
    </location>
</feature>
<dbReference type="Proteomes" id="UP000241201">
    <property type="component" value="Unassembled WGS sequence"/>
</dbReference>
<feature type="domain" description="Prepilin type IV endopeptidase peptidase" evidence="8">
    <location>
        <begin position="108"/>
        <end position="210"/>
    </location>
</feature>
<sequence length="253" mass="28540">MELLMMVCFIYCFLIGMCVASFMNVVIDRVPRGENFVSGRSHCDSCGKVIAWYDLIPVVSYLVLRGRCRYCHSKIPVRGFFIEIFGGLSGVFCFYRFGFEYETILMFVIAMILLAITMIDFDTMIIPDGLNIAMFLVCLVLMFVRQMSLVDSTIGMFCISLPMFLMNLVIPDSFGGGDIKLMFASGIALGWKYSLLAAFIGILIAGIYCIYLILTKKVDKKGHIAFGPYLSIGIFIALCYGYEIISWYLNLLM</sequence>
<dbReference type="InterPro" id="IPR000045">
    <property type="entry name" value="Prepilin_IV_endopep_pep"/>
</dbReference>
<evidence type="ECO:0000259" key="8">
    <source>
        <dbReference type="Pfam" id="PF01478"/>
    </source>
</evidence>
<comment type="caution">
    <text evidence="10">The sequence shown here is derived from an EMBL/GenBank/DDBJ whole genome shotgun (WGS) entry which is preliminary data.</text>
</comment>
<protein>
    <submittedName>
        <fullName evidence="10">Prepilin peptidase</fullName>
    </submittedName>
</protein>
<keyword evidence="4 7" id="KW-0812">Transmembrane</keyword>
<dbReference type="PANTHER" id="PTHR30487:SF0">
    <property type="entry name" value="PREPILIN LEADER PEPTIDASE_N-METHYLTRANSFERASE-RELATED"/>
    <property type="match status" value="1"/>
</dbReference>
<comment type="subcellular location">
    <subcellularLocation>
        <location evidence="1">Cell membrane</location>
        <topology evidence="1">Multi-pass membrane protein</topology>
    </subcellularLocation>
</comment>
<gene>
    <name evidence="10" type="ORF">C7U55_10355</name>
</gene>
<keyword evidence="6 7" id="KW-0472">Membrane</keyword>
<evidence type="ECO:0000256" key="3">
    <source>
        <dbReference type="ARBA" id="ARBA00022475"/>
    </source>
</evidence>
<evidence type="ECO:0000256" key="4">
    <source>
        <dbReference type="ARBA" id="ARBA00022692"/>
    </source>
</evidence>
<evidence type="ECO:0000313" key="11">
    <source>
        <dbReference type="Proteomes" id="UP000241201"/>
    </source>
</evidence>
<dbReference type="Pfam" id="PF06750">
    <property type="entry name" value="A24_N_bact"/>
    <property type="match status" value="1"/>
</dbReference>
<dbReference type="GO" id="GO:0005886">
    <property type="term" value="C:plasma membrane"/>
    <property type="evidence" value="ECO:0007669"/>
    <property type="project" value="UniProtKB-SubCell"/>
</dbReference>
<evidence type="ECO:0000259" key="9">
    <source>
        <dbReference type="Pfam" id="PF06750"/>
    </source>
</evidence>
<evidence type="ECO:0000256" key="6">
    <source>
        <dbReference type="ARBA" id="ARBA00023136"/>
    </source>
</evidence>
<accession>A0A2T3FSZ6</accession>
<name>A0A2T3FSZ6_9FIRM</name>
<keyword evidence="11" id="KW-1185">Reference proteome</keyword>
<dbReference type="Pfam" id="PF01478">
    <property type="entry name" value="Peptidase_A24"/>
    <property type="match status" value="1"/>
</dbReference>
<feature type="transmembrane region" description="Helical" evidence="7">
    <location>
        <begin position="103"/>
        <end position="121"/>
    </location>
</feature>
<evidence type="ECO:0000256" key="5">
    <source>
        <dbReference type="ARBA" id="ARBA00022989"/>
    </source>
</evidence>
<keyword evidence="5 7" id="KW-1133">Transmembrane helix</keyword>
<feature type="transmembrane region" description="Helical" evidence="7">
    <location>
        <begin position="130"/>
        <end position="148"/>
    </location>
</feature>
<dbReference type="AlphaFoldDB" id="A0A2T3FSZ6"/>
<dbReference type="Gene3D" id="1.20.120.1220">
    <property type="match status" value="1"/>
</dbReference>
<dbReference type="InterPro" id="IPR010627">
    <property type="entry name" value="Prepilin_pept_A24_N"/>
</dbReference>
<evidence type="ECO:0000313" key="10">
    <source>
        <dbReference type="EMBL" id="PST38379.1"/>
    </source>
</evidence>
<dbReference type="RefSeq" id="WP_106988499.1">
    <property type="nucleotide sequence ID" value="NZ_PYLP01000015.1"/>
</dbReference>
<dbReference type="GO" id="GO:0004190">
    <property type="term" value="F:aspartic-type endopeptidase activity"/>
    <property type="evidence" value="ECO:0007669"/>
    <property type="project" value="InterPro"/>
</dbReference>
<organism evidence="10 11">
    <name type="scientific">Faecalibacillus faecis</name>
    <dbReference type="NCBI Taxonomy" id="1982628"/>
    <lineage>
        <taxon>Bacteria</taxon>
        <taxon>Bacillati</taxon>
        <taxon>Bacillota</taxon>
        <taxon>Erysipelotrichia</taxon>
        <taxon>Erysipelotrichales</taxon>
        <taxon>Coprobacillaceae</taxon>
        <taxon>Faecalibacillus</taxon>
    </lineage>
</organism>
<evidence type="ECO:0000256" key="2">
    <source>
        <dbReference type="ARBA" id="ARBA00005801"/>
    </source>
</evidence>
<proteinExistence type="inferred from homology"/>
<evidence type="ECO:0000256" key="7">
    <source>
        <dbReference type="SAM" id="Phobius"/>
    </source>
</evidence>
<dbReference type="InterPro" id="IPR050882">
    <property type="entry name" value="Prepilin_peptidase/N-MTase"/>
</dbReference>
<dbReference type="GeneID" id="77471493"/>